<evidence type="ECO:0000256" key="3">
    <source>
        <dbReference type="ARBA" id="ARBA00011245"/>
    </source>
</evidence>
<dbReference type="FunFam" id="3.20.190.10:FF:000001">
    <property type="entry name" value="Formamidopyrimidine-DNA glycosylase"/>
    <property type="match status" value="1"/>
</dbReference>
<dbReference type="InterPro" id="IPR015886">
    <property type="entry name" value="H2TH_FPG"/>
</dbReference>
<comment type="subunit">
    <text evidence="3 15">Monomer.</text>
</comment>
<evidence type="ECO:0000256" key="11">
    <source>
        <dbReference type="ARBA" id="ARBA00023239"/>
    </source>
</evidence>
<dbReference type="InterPro" id="IPR020629">
    <property type="entry name" value="FPG_Glyclase"/>
</dbReference>
<reference evidence="21" key="3">
    <citation type="submission" date="2018-04" db="EMBL/GenBank/DDBJ databases">
        <authorList>
            <person name="Illikoud N."/>
        </authorList>
    </citation>
    <scope>NUCLEOTIDE SEQUENCE [LARGE SCALE GENOMIC DNA]</scope>
</reference>
<evidence type="ECO:0000256" key="6">
    <source>
        <dbReference type="ARBA" id="ARBA00022771"/>
    </source>
</evidence>
<dbReference type="EC" id="4.2.99.18" evidence="15"/>
<dbReference type="Pfam" id="PF01149">
    <property type="entry name" value="Fapy_DNA_glyco"/>
    <property type="match status" value="1"/>
</dbReference>
<evidence type="ECO:0000259" key="16">
    <source>
        <dbReference type="PROSITE" id="PS51066"/>
    </source>
</evidence>
<dbReference type="InterPro" id="IPR010979">
    <property type="entry name" value="Ribosomal_uS13-like_H2TH"/>
</dbReference>
<feature type="binding site" evidence="15">
    <location>
        <position position="92"/>
    </location>
    <ligand>
        <name>DNA</name>
        <dbReference type="ChEBI" id="CHEBI:16991"/>
    </ligand>
</feature>
<keyword evidence="8 15" id="KW-0862">Zinc</keyword>
<keyword evidence="6 15" id="KW-0863">Zinc-finger</keyword>
<evidence type="ECO:0000256" key="10">
    <source>
        <dbReference type="ARBA" id="ARBA00023204"/>
    </source>
</evidence>
<sequence>MPELPEVENVRATLAELVIGRTIEQVTIGVPKMIHGVDSQQFAYNLIGEKFVDIRRRGKFLLLDTTNYTILSHLRMEGKYRLTLDEEEKSKHTHVVFQLDGGQQLRYLDVRKFGTMEMVPLGQEETTRAIKKLGPEPFGEDFQLDVFAKALSRSTRGIKNVLLDQKAVVGLGNIYVDEVCYVAKVNPIKPSNELNQTEVKRLYDATRSILTEAVKLGGSTIRTYVNSQGKIGNYQEKLVVYGHKGEPCPQCGTEIEKIQYHGRGTHYCPACQPLLRK</sequence>
<gene>
    <name evidence="15 19" type="primary">mutM</name>
    <name evidence="15" type="synonym">fpg</name>
    <name evidence="19" type="ORF">BTBSAS_10207</name>
    <name evidence="18" type="ORF">CNY62_08820</name>
</gene>
<dbReference type="InterPro" id="IPR012319">
    <property type="entry name" value="FPG_cat"/>
</dbReference>
<evidence type="ECO:0000313" key="21">
    <source>
        <dbReference type="Proteomes" id="UP000270190"/>
    </source>
</evidence>
<evidence type="ECO:0000256" key="2">
    <source>
        <dbReference type="ARBA" id="ARBA00009409"/>
    </source>
</evidence>
<protein>
    <recommendedName>
        <fullName evidence="15">Formamidopyrimidine-DNA glycosylase</fullName>
        <shortName evidence="15">Fapy-DNA glycosylase</shortName>
        <ecNumber evidence="15">3.2.2.23</ecNumber>
    </recommendedName>
    <alternativeName>
        <fullName evidence="15">DNA-(apurinic or apyrimidinic site) lyase MutM</fullName>
        <shortName evidence="15">AP lyase MutM</shortName>
        <ecNumber evidence="15">4.2.99.18</ecNumber>
    </alternativeName>
</protein>
<feature type="domain" description="FPG-type" evidence="16">
    <location>
        <begin position="239"/>
        <end position="273"/>
    </location>
</feature>
<dbReference type="GO" id="GO:0140078">
    <property type="term" value="F:class I DNA-(apurinic or apyrimidinic site) endonuclease activity"/>
    <property type="evidence" value="ECO:0007669"/>
    <property type="project" value="UniProtKB-EC"/>
</dbReference>
<dbReference type="Proteomes" id="UP000243591">
    <property type="component" value="Chromosome"/>
</dbReference>
<dbReference type="NCBIfam" id="NF002211">
    <property type="entry name" value="PRK01103.1"/>
    <property type="match status" value="1"/>
</dbReference>
<dbReference type="KEGG" id="bths:CNY62_08820"/>
<evidence type="ECO:0000256" key="4">
    <source>
        <dbReference type="ARBA" id="ARBA00022723"/>
    </source>
</evidence>
<feature type="active site" description="Proton donor" evidence="15">
    <location>
        <position position="3"/>
    </location>
</feature>
<dbReference type="PANTHER" id="PTHR22993">
    <property type="entry name" value="FORMAMIDOPYRIMIDINE-DNA GLYCOSYLASE"/>
    <property type="match status" value="1"/>
</dbReference>
<reference evidence="18 20" key="1">
    <citation type="submission" date="2017-09" db="EMBL/GenBank/DDBJ databases">
        <title>Complete Genome Sequences of Two Strains of the Meat Spoilage Bacterium Brochothrix thermosphacta Isolated from Ground Chicken.</title>
        <authorList>
            <person name="Paoli G.C."/>
            <person name="Wijey C."/>
            <person name="Chen C.-Y."/>
            <person name="Nguyen L."/>
            <person name="Yan X."/>
            <person name="Irwin P.L."/>
        </authorList>
    </citation>
    <scope>NUCLEOTIDE SEQUENCE [LARGE SCALE GENOMIC DNA]</scope>
    <source>
        <strain evidence="18 20">BI</strain>
    </source>
</reference>
<keyword evidence="20" id="KW-1185">Reference proteome</keyword>
<dbReference type="GO" id="GO:0003690">
    <property type="term" value="F:double-stranded DNA binding"/>
    <property type="evidence" value="ECO:0007669"/>
    <property type="project" value="UniProtKB-ARBA"/>
</dbReference>
<keyword evidence="13 15" id="KW-0326">Glycosidase</keyword>
<dbReference type="Gene3D" id="3.20.190.10">
    <property type="entry name" value="MutM-like, N-terminal"/>
    <property type="match status" value="1"/>
</dbReference>
<dbReference type="PROSITE" id="PS51066">
    <property type="entry name" value="ZF_FPG_2"/>
    <property type="match status" value="1"/>
</dbReference>
<dbReference type="InterPro" id="IPR035937">
    <property type="entry name" value="FPG_N"/>
</dbReference>
<comment type="catalytic activity">
    <reaction evidence="14 15">
        <text>2'-deoxyribonucleotide-(2'-deoxyribose 5'-phosphate)-2'-deoxyribonucleotide-DNA = a 3'-end 2'-deoxyribonucleotide-(2,3-dehydro-2,3-deoxyribose 5'-phosphate)-DNA + a 5'-end 5'-phospho-2'-deoxyribonucleoside-DNA + H(+)</text>
        <dbReference type="Rhea" id="RHEA:66592"/>
        <dbReference type="Rhea" id="RHEA-COMP:13180"/>
        <dbReference type="Rhea" id="RHEA-COMP:16897"/>
        <dbReference type="Rhea" id="RHEA-COMP:17067"/>
        <dbReference type="ChEBI" id="CHEBI:15378"/>
        <dbReference type="ChEBI" id="CHEBI:136412"/>
        <dbReference type="ChEBI" id="CHEBI:157695"/>
        <dbReference type="ChEBI" id="CHEBI:167181"/>
        <dbReference type="EC" id="4.2.99.18"/>
    </reaction>
</comment>
<dbReference type="InterPro" id="IPR015887">
    <property type="entry name" value="DNA_glyclase_Znf_dom_DNA_BS"/>
</dbReference>
<dbReference type="SUPFAM" id="SSF81624">
    <property type="entry name" value="N-terminal domain of MutM-like DNA repair proteins"/>
    <property type="match status" value="1"/>
</dbReference>
<evidence type="ECO:0000256" key="1">
    <source>
        <dbReference type="ARBA" id="ARBA00001668"/>
    </source>
</evidence>
<evidence type="ECO:0000256" key="7">
    <source>
        <dbReference type="ARBA" id="ARBA00022801"/>
    </source>
</evidence>
<evidence type="ECO:0000256" key="9">
    <source>
        <dbReference type="ARBA" id="ARBA00023125"/>
    </source>
</evidence>
<dbReference type="PANTHER" id="PTHR22993:SF9">
    <property type="entry name" value="FORMAMIDOPYRIMIDINE-DNA GLYCOSYLASE"/>
    <property type="match status" value="1"/>
</dbReference>
<dbReference type="CDD" id="cd08966">
    <property type="entry name" value="EcFpg-like_N"/>
    <property type="match status" value="1"/>
</dbReference>
<organism evidence="18 20">
    <name type="scientific">Brochothrix thermosphacta</name>
    <name type="common">Microbacterium thermosphactum</name>
    <dbReference type="NCBI Taxonomy" id="2756"/>
    <lineage>
        <taxon>Bacteria</taxon>
        <taxon>Bacillati</taxon>
        <taxon>Bacillota</taxon>
        <taxon>Bacilli</taxon>
        <taxon>Bacillales</taxon>
        <taxon>Listeriaceae</taxon>
        <taxon>Brochothrix</taxon>
    </lineage>
</organism>
<evidence type="ECO:0000256" key="12">
    <source>
        <dbReference type="ARBA" id="ARBA00023268"/>
    </source>
</evidence>
<evidence type="ECO:0000256" key="5">
    <source>
        <dbReference type="ARBA" id="ARBA00022763"/>
    </source>
</evidence>
<dbReference type="InterPro" id="IPR000214">
    <property type="entry name" value="Znf_DNA_glyclase/AP_lyase"/>
</dbReference>
<evidence type="ECO:0000313" key="18">
    <source>
        <dbReference type="EMBL" id="ATF26478.1"/>
    </source>
</evidence>
<dbReference type="AlphaFoldDB" id="A0A1D2JZZ8"/>
<evidence type="ECO:0000256" key="13">
    <source>
        <dbReference type="ARBA" id="ARBA00023295"/>
    </source>
</evidence>
<keyword evidence="5 15" id="KW-0227">DNA damage</keyword>
<dbReference type="GO" id="GO:0006284">
    <property type="term" value="P:base-excision repair"/>
    <property type="evidence" value="ECO:0007669"/>
    <property type="project" value="InterPro"/>
</dbReference>
<dbReference type="SMART" id="SM00898">
    <property type="entry name" value="Fapy_DNA_glyco"/>
    <property type="match status" value="1"/>
</dbReference>
<keyword evidence="4 15" id="KW-0479">Metal-binding</keyword>
<name>A0A1D2JZZ8_BROTH</name>
<keyword evidence="11 15" id="KW-0456">Lyase</keyword>
<dbReference type="OrthoDB" id="9800855at2"/>
<dbReference type="HAMAP" id="MF_00103">
    <property type="entry name" value="Fapy_DNA_glycosyl"/>
    <property type="match status" value="1"/>
</dbReference>
<dbReference type="NCBIfam" id="TIGR00577">
    <property type="entry name" value="fpg"/>
    <property type="match status" value="1"/>
</dbReference>
<evidence type="ECO:0000256" key="15">
    <source>
        <dbReference type="HAMAP-Rule" id="MF_00103"/>
    </source>
</evidence>
<dbReference type="GO" id="GO:0034039">
    <property type="term" value="F:8-oxo-7,8-dihydroguanine DNA N-glycosylase activity"/>
    <property type="evidence" value="ECO:0007669"/>
    <property type="project" value="TreeGrafter"/>
</dbReference>
<dbReference type="SUPFAM" id="SSF57716">
    <property type="entry name" value="Glucocorticoid receptor-like (DNA-binding domain)"/>
    <property type="match status" value="1"/>
</dbReference>
<dbReference type="RefSeq" id="WP_069119347.1">
    <property type="nucleotide sequence ID" value="NZ_CBCPHX010000002.1"/>
</dbReference>
<dbReference type="Pfam" id="PF06831">
    <property type="entry name" value="H2TH"/>
    <property type="match status" value="1"/>
</dbReference>
<proteinExistence type="inferred from homology"/>
<feature type="active site" description="Proton donor; for delta-elimination activity" evidence="15">
    <location>
        <position position="263"/>
    </location>
</feature>
<dbReference type="Pfam" id="PF06827">
    <property type="entry name" value="zf-FPG_IleRS"/>
    <property type="match status" value="1"/>
</dbReference>
<feature type="domain" description="Formamidopyrimidine-DNA glycosylase catalytic" evidence="17">
    <location>
        <begin position="2"/>
        <end position="114"/>
    </location>
</feature>
<dbReference type="Gene3D" id="1.10.8.50">
    <property type="match status" value="1"/>
</dbReference>
<dbReference type="PROSITE" id="PS01242">
    <property type="entry name" value="ZF_FPG_1"/>
    <property type="match status" value="1"/>
</dbReference>
<evidence type="ECO:0000256" key="8">
    <source>
        <dbReference type="ARBA" id="ARBA00022833"/>
    </source>
</evidence>
<dbReference type="GeneID" id="66536802"/>
<reference evidence="19" key="2">
    <citation type="submission" date="2018-04" db="EMBL/GenBank/DDBJ databases">
        <authorList>
            <person name="Go L.Y."/>
            <person name="Mitchell J.A."/>
        </authorList>
    </citation>
    <scope>NUCLEOTIDE SEQUENCE</scope>
    <source>
        <strain evidence="19">BSAS1 3</strain>
    </source>
</reference>
<dbReference type="GO" id="GO:0008270">
    <property type="term" value="F:zinc ion binding"/>
    <property type="evidence" value="ECO:0007669"/>
    <property type="project" value="UniProtKB-UniRule"/>
</dbReference>
<dbReference type="EMBL" id="CP023483">
    <property type="protein sequence ID" value="ATF26478.1"/>
    <property type="molecule type" value="Genomic_DNA"/>
</dbReference>
<dbReference type="PROSITE" id="PS51068">
    <property type="entry name" value="FPG_CAT"/>
    <property type="match status" value="1"/>
</dbReference>
<dbReference type="InterPro" id="IPR010663">
    <property type="entry name" value="Znf_FPG/IleRS"/>
</dbReference>
<feature type="active site" description="Proton donor; for beta-elimination activity" evidence="15">
    <location>
        <position position="59"/>
    </location>
</feature>
<dbReference type="FunFam" id="1.10.8.50:FF:000003">
    <property type="entry name" value="Formamidopyrimidine-DNA glycosylase"/>
    <property type="match status" value="1"/>
</dbReference>
<keyword evidence="9 15" id="KW-0238">DNA-binding</keyword>
<comment type="caution">
    <text evidence="15">Lacks conserved residue(s) required for the propagation of feature annotation.</text>
</comment>
<dbReference type="EC" id="3.2.2.23" evidence="15"/>
<feature type="active site" description="Schiff-base intermediate with DNA" evidence="15">
    <location>
        <position position="2"/>
    </location>
</feature>
<evidence type="ECO:0000313" key="19">
    <source>
        <dbReference type="EMBL" id="SPP25978.1"/>
    </source>
</evidence>
<comment type="similarity">
    <text evidence="2 15">Belongs to the FPG family.</text>
</comment>
<keyword evidence="7 15" id="KW-0378">Hydrolase</keyword>
<evidence type="ECO:0000313" key="20">
    <source>
        <dbReference type="Proteomes" id="UP000243591"/>
    </source>
</evidence>
<dbReference type="SUPFAM" id="SSF46946">
    <property type="entry name" value="S13-like H2TH domain"/>
    <property type="match status" value="1"/>
</dbReference>
<keyword evidence="10 15" id="KW-0234">DNA repair</keyword>
<evidence type="ECO:0000259" key="17">
    <source>
        <dbReference type="PROSITE" id="PS51068"/>
    </source>
</evidence>
<dbReference type="STRING" id="2756.BFR44_08480"/>
<evidence type="ECO:0000256" key="14">
    <source>
        <dbReference type="ARBA" id="ARBA00044632"/>
    </source>
</evidence>
<dbReference type="Proteomes" id="UP000270190">
    <property type="component" value="Unassembled WGS sequence"/>
</dbReference>
<accession>A0A1D2JZZ8</accession>
<comment type="cofactor">
    <cofactor evidence="15">
        <name>Zn(2+)</name>
        <dbReference type="ChEBI" id="CHEBI:29105"/>
    </cofactor>
    <text evidence="15">Binds 1 zinc ion per subunit.</text>
</comment>
<comment type="catalytic activity">
    <reaction evidence="1 15">
        <text>Hydrolysis of DNA containing ring-opened 7-methylguanine residues, releasing 2,6-diamino-4-hydroxy-5-(N-methyl)formamidopyrimidine.</text>
        <dbReference type="EC" id="3.2.2.23"/>
    </reaction>
</comment>
<keyword evidence="12 15" id="KW-0511">Multifunctional enzyme</keyword>
<feature type="binding site" evidence="15">
    <location>
        <position position="111"/>
    </location>
    <ligand>
        <name>DNA</name>
        <dbReference type="ChEBI" id="CHEBI:16991"/>
    </ligand>
</feature>
<dbReference type="GO" id="GO:0003684">
    <property type="term" value="F:damaged DNA binding"/>
    <property type="evidence" value="ECO:0007669"/>
    <property type="project" value="InterPro"/>
</dbReference>
<dbReference type="SMART" id="SM01232">
    <property type="entry name" value="H2TH"/>
    <property type="match status" value="1"/>
</dbReference>
<comment type="function">
    <text evidence="15">Involved in base excision repair of DNA damaged by oxidation or by mutagenic agents. Acts as DNA glycosylase that recognizes and removes damaged bases. Has a preference for oxidized purines, such as 7,8-dihydro-8-oxoguanine (8-oxoG). Has AP (apurinic/apyrimidinic) lyase activity and introduces nicks in the DNA strand. Cleaves the DNA backbone by beta-delta elimination to generate a single-strand break at the site of the removed base with both 3'- and 5'-phosphates.</text>
</comment>
<dbReference type="EMBL" id="OUNC01000001">
    <property type="protein sequence ID" value="SPP25978.1"/>
    <property type="molecule type" value="Genomic_DNA"/>
</dbReference>